<keyword evidence="7" id="KW-0479">Metal-binding</keyword>
<sequence>MKIRNTEQGFGWLAILLHWLMAITIFGLFGLGLYMVELSYYDAWYKGSLDLHKGIGAFLAIIFIIRLFWRVVNIMPTSAVVEPSNFEIKAAHYAHIALYTLLALLMFSGYLISTADGRAIDVFGLFAIPALPFSIENQEDIFGDIHFYLAWSLIFLSMVHGLAAMKHHFINKNNTLMRMLKAVE</sequence>
<dbReference type="InterPro" id="IPR016174">
    <property type="entry name" value="Di-haem_cyt_TM"/>
</dbReference>
<feature type="transmembrane region" description="Helical" evidence="13">
    <location>
        <begin position="12"/>
        <end position="34"/>
    </location>
</feature>
<evidence type="ECO:0000256" key="10">
    <source>
        <dbReference type="ARBA" id="ARBA00023004"/>
    </source>
</evidence>
<evidence type="ECO:0000256" key="4">
    <source>
        <dbReference type="ARBA" id="ARBA00022475"/>
    </source>
</evidence>
<evidence type="ECO:0000256" key="5">
    <source>
        <dbReference type="ARBA" id="ARBA00022617"/>
    </source>
</evidence>
<evidence type="ECO:0000256" key="7">
    <source>
        <dbReference type="ARBA" id="ARBA00022723"/>
    </source>
</evidence>
<dbReference type="GO" id="GO:0022904">
    <property type="term" value="P:respiratory electron transport chain"/>
    <property type="evidence" value="ECO:0007669"/>
    <property type="project" value="InterPro"/>
</dbReference>
<dbReference type="GO" id="GO:0046872">
    <property type="term" value="F:metal ion binding"/>
    <property type="evidence" value="ECO:0007669"/>
    <property type="project" value="UniProtKB-KW"/>
</dbReference>
<dbReference type="GO" id="GO:0005886">
    <property type="term" value="C:plasma membrane"/>
    <property type="evidence" value="ECO:0007669"/>
    <property type="project" value="UniProtKB-SubCell"/>
</dbReference>
<dbReference type="Gene3D" id="1.20.950.20">
    <property type="entry name" value="Transmembrane di-heme cytochromes, Chain C"/>
    <property type="match status" value="1"/>
</dbReference>
<dbReference type="GO" id="GO:0009055">
    <property type="term" value="F:electron transfer activity"/>
    <property type="evidence" value="ECO:0007669"/>
    <property type="project" value="InterPro"/>
</dbReference>
<dbReference type="InterPro" id="IPR011577">
    <property type="entry name" value="Cyt_b561_bac/Ni-Hgenase"/>
</dbReference>
<dbReference type="InterPro" id="IPR052168">
    <property type="entry name" value="Cytochrome_b561_oxidase"/>
</dbReference>
<keyword evidence="9 13" id="KW-1133">Transmembrane helix</keyword>
<feature type="transmembrane region" description="Helical" evidence="13">
    <location>
        <begin position="147"/>
        <end position="169"/>
    </location>
</feature>
<organism evidence="15 16">
    <name type="scientific">Litorilituus sediminis</name>
    <dbReference type="NCBI Taxonomy" id="718192"/>
    <lineage>
        <taxon>Bacteria</taxon>
        <taxon>Pseudomonadati</taxon>
        <taxon>Pseudomonadota</taxon>
        <taxon>Gammaproteobacteria</taxon>
        <taxon>Alteromonadales</taxon>
        <taxon>Colwelliaceae</taxon>
        <taxon>Litorilituus</taxon>
    </lineage>
</organism>
<keyword evidence="4" id="KW-1003">Cell membrane</keyword>
<dbReference type="Pfam" id="PF01292">
    <property type="entry name" value="Ni_hydr_CYTB"/>
    <property type="match status" value="1"/>
</dbReference>
<keyword evidence="3" id="KW-0813">Transport</keyword>
<feature type="transmembrane region" description="Helical" evidence="13">
    <location>
        <begin position="92"/>
        <end position="112"/>
    </location>
</feature>
<comment type="cofactor">
    <cofactor evidence="1">
        <name>heme b</name>
        <dbReference type="ChEBI" id="CHEBI:60344"/>
    </cofactor>
</comment>
<accession>A0A4P6P8R8</accession>
<feature type="transmembrane region" description="Helical" evidence="13">
    <location>
        <begin position="55"/>
        <end position="72"/>
    </location>
</feature>
<evidence type="ECO:0000256" key="1">
    <source>
        <dbReference type="ARBA" id="ARBA00001970"/>
    </source>
</evidence>
<keyword evidence="5" id="KW-0349">Heme</keyword>
<proteinExistence type="inferred from homology"/>
<dbReference type="PANTHER" id="PTHR30529">
    <property type="entry name" value="CYTOCHROME B561"/>
    <property type="match status" value="1"/>
</dbReference>
<dbReference type="PANTHER" id="PTHR30529:SF1">
    <property type="entry name" value="CYTOCHROME B561 HOMOLOG 2"/>
    <property type="match status" value="1"/>
</dbReference>
<reference evidence="15 16" key="1">
    <citation type="submission" date="2018-12" db="EMBL/GenBank/DDBJ databases">
        <title>Complete genome of Litorilituus sediminis.</title>
        <authorList>
            <person name="Liu A."/>
            <person name="Rong J."/>
        </authorList>
    </citation>
    <scope>NUCLEOTIDE SEQUENCE [LARGE SCALE GENOMIC DNA]</scope>
    <source>
        <strain evidence="15 16">JCM 17549</strain>
    </source>
</reference>
<dbReference type="KEGG" id="lsd:EMK97_18255"/>
<evidence type="ECO:0000259" key="14">
    <source>
        <dbReference type="Pfam" id="PF01292"/>
    </source>
</evidence>
<keyword evidence="11 13" id="KW-0472">Membrane</keyword>
<dbReference type="EMBL" id="CP034759">
    <property type="protein sequence ID" value="QBG37538.1"/>
    <property type="molecule type" value="Genomic_DNA"/>
</dbReference>
<dbReference type="OrthoDB" id="9793784at2"/>
<keyword evidence="10" id="KW-0408">Iron</keyword>
<keyword evidence="16" id="KW-1185">Reference proteome</keyword>
<evidence type="ECO:0000256" key="6">
    <source>
        <dbReference type="ARBA" id="ARBA00022692"/>
    </source>
</evidence>
<evidence type="ECO:0000256" key="13">
    <source>
        <dbReference type="SAM" id="Phobius"/>
    </source>
</evidence>
<dbReference type="SUPFAM" id="SSF81342">
    <property type="entry name" value="Transmembrane di-heme cytochromes"/>
    <property type="match status" value="1"/>
</dbReference>
<gene>
    <name evidence="15" type="ORF">EMK97_18255</name>
</gene>
<dbReference type="GO" id="GO:0020037">
    <property type="term" value="F:heme binding"/>
    <property type="evidence" value="ECO:0007669"/>
    <property type="project" value="TreeGrafter"/>
</dbReference>
<evidence type="ECO:0000256" key="12">
    <source>
        <dbReference type="ARBA" id="ARBA00037975"/>
    </source>
</evidence>
<dbReference type="Proteomes" id="UP000290244">
    <property type="component" value="Chromosome"/>
</dbReference>
<evidence type="ECO:0000256" key="11">
    <source>
        <dbReference type="ARBA" id="ARBA00023136"/>
    </source>
</evidence>
<evidence type="ECO:0000313" key="16">
    <source>
        <dbReference type="Proteomes" id="UP000290244"/>
    </source>
</evidence>
<evidence type="ECO:0000313" key="15">
    <source>
        <dbReference type="EMBL" id="QBG37538.1"/>
    </source>
</evidence>
<comment type="subcellular location">
    <subcellularLocation>
        <location evidence="2">Cell membrane</location>
        <topology evidence="2">Multi-pass membrane protein</topology>
    </subcellularLocation>
</comment>
<evidence type="ECO:0000256" key="9">
    <source>
        <dbReference type="ARBA" id="ARBA00022989"/>
    </source>
</evidence>
<keyword evidence="8" id="KW-0249">Electron transport</keyword>
<evidence type="ECO:0000256" key="8">
    <source>
        <dbReference type="ARBA" id="ARBA00022982"/>
    </source>
</evidence>
<evidence type="ECO:0000256" key="3">
    <source>
        <dbReference type="ARBA" id="ARBA00022448"/>
    </source>
</evidence>
<evidence type="ECO:0000256" key="2">
    <source>
        <dbReference type="ARBA" id="ARBA00004651"/>
    </source>
</evidence>
<feature type="domain" description="Cytochrome b561 bacterial/Ni-hydrogenase" evidence="14">
    <location>
        <begin position="10"/>
        <end position="181"/>
    </location>
</feature>
<comment type="similarity">
    <text evidence="12">Belongs to the cytochrome b561 family.</text>
</comment>
<dbReference type="AlphaFoldDB" id="A0A4P6P8R8"/>
<protein>
    <submittedName>
        <fullName evidence="15">Cytochrome b</fullName>
    </submittedName>
</protein>
<name>A0A4P6P8R8_9GAMM</name>
<keyword evidence="6 13" id="KW-0812">Transmembrane</keyword>
<dbReference type="RefSeq" id="WP_130604199.1">
    <property type="nucleotide sequence ID" value="NZ_CP034759.1"/>
</dbReference>